<organism evidence="2 3">
    <name type="scientific">Pseudomonas retamae</name>
    <dbReference type="NCBI Taxonomy" id="702110"/>
    <lineage>
        <taxon>Bacteria</taxon>
        <taxon>Pseudomonadati</taxon>
        <taxon>Pseudomonadota</taxon>
        <taxon>Gammaproteobacteria</taxon>
        <taxon>Pseudomonadales</taxon>
        <taxon>Pseudomonadaceae</taxon>
        <taxon>Pseudomonas</taxon>
    </lineage>
</organism>
<evidence type="ECO:0000256" key="1">
    <source>
        <dbReference type="SAM" id="MobiDB-lite"/>
    </source>
</evidence>
<dbReference type="Proteomes" id="UP001605918">
    <property type="component" value="Unassembled WGS sequence"/>
</dbReference>
<reference evidence="2 3" key="1">
    <citation type="submission" date="2024-10" db="EMBL/GenBank/DDBJ databases">
        <title>Whole genome of Pseudomonas sp Strain RB5.</title>
        <authorList>
            <person name="Selami N."/>
        </authorList>
    </citation>
    <scope>NUCLEOTIDE SEQUENCE [LARGE SCALE GENOMIC DNA]</scope>
    <source>
        <strain evidence="2 3">RB5</strain>
    </source>
</reference>
<feature type="region of interest" description="Disordered" evidence="1">
    <location>
        <begin position="72"/>
        <end position="99"/>
    </location>
</feature>
<keyword evidence="3" id="KW-1185">Reference proteome</keyword>
<dbReference type="EMBL" id="JBIEIL010000008">
    <property type="protein sequence ID" value="MFG6206124.1"/>
    <property type="molecule type" value="Genomic_DNA"/>
</dbReference>
<protein>
    <submittedName>
        <fullName evidence="2">Uncharacterized protein</fullName>
    </submittedName>
</protein>
<gene>
    <name evidence="2" type="ORF">ACGSLL_17325</name>
</gene>
<dbReference type="RefSeq" id="WP_394507270.1">
    <property type="nucleotide sequence ID" value="NZ_JBIEIL010000008.1"/>
</dbReference>
<comment type="caution">
    <text evidence="2">The sequence shown here is derived from an EMBL/GenBank/DDBJ whole genome shotgun (WGS) entry which is preliminary data.</text>
</comment>
<feature type="compositionally biased region" description="Polar residues" evidence="1">
    <location>
        <begin position="75"/>
        <end position="90"/>
    </location>
</feature>
<accession>A0ABW7DHH3</accession>
<evidence type="ECO:0000313" key="3">
    <source>
        <dbReference type="Proteomes" id="UP001605918"/>
    </source>
</evidence>
<name>A0ABW7DHH3_9PSED</name>
<proteinExistence type="predicted"/>
<evidence type="ECO:0000313" key="2">
    <source>
        <dbReference type="EMBL" id="MFG6206124.1"/>
    </source>
</evidence>
<sequence>MLVDIATTKLDNDSAKSSPHRMKRRLTFPNSEMLMGAAIAAITPGKVISKPASPSVIFRSFATCESKPMGAHSALISTNAPSDTATTDAQDPSEGTDFGALSEEDCILELFGKRLHRL</sequence>